<dbReference type="PANTHER" id="PTHR47668">
    <property type="entry name" value="DIENELACTONE HYDROLASE FAMILY PROTEIN (AFU_ORTHOLOGUE AFUA_6G01940)"/>
    <property type="match status" value="1"/>
</dbReference>
<keyword evidence="2" id="KW-0378">Hydrolase</keyword>
<dbReference type="HOGENOM" id="CLU_054590_0_1_1"/>
<dbReference type="SUPFAM" id="SSF53474">
    <property type="entry name" value="alpha/beta-Hydrolases"/>
    <property type="match status" value="1"/>
</dbReference>
<accession>A8N2H9</accession>
<dbReference type="Pfam" id="PF01738">
    <property type="entry name" value="DLH"/>
    <property type="match status" value="1"/>
</dbReference>
<dbReference type="VEuPathDB" id="FungiDB:CC1G_01679"/>
<dbReference type="InParanoid" id="A8N2H9"/>
<evidence type="ECO:0000259" key="1">
    <source>
        <dbReference type="Pfam" id="PF01738"/>
    </source>
</evidence>
<evidence type="ECO:0000313" key="2">
    <source>
        <dbReference type="EMBL" id="EAU92634.2"/>
    </source>
</evidence>
<dbReference type="OrthoDB" id="2147163at2759"/>
<reference evidence="2 3" key="1">
    <citation type="journal article" date="2010" name="Proc. Natl. Acad. Sci. U.S.A.">
        <title>Insights into evolution of multicellular fungi from the assembled chromosomes of the mushroom Coprinopsis cinerea (Coprinus cinereus).</title>
        <authorList>
            <person name="Stajich J.E."/>
            <person name="Wilke S.K."/>
            <person name="Ahren D."/>
            <person name="Au C.H."/>
            <person name="Birren B.W."/>
            <person name="Borodovsky M."/>
            <person name="Burns C."/>
            <person name="Canback B."/>
            <person name="Casselton L.A."/>
            <person name="Cheng C.K."/>
            <person name="Deng J."/>
            <person name="Dietrich F.S."/>
            <person name="Fargo D.C."/>
            <person name="Farman M.L."/>
            <person name="Gathman A.C."/>
            <person name="Goldberg J."/>
            <person name="Guigo R."/>
            <person name="Hoegger P.J."/>
            <person name="Hooker J.B."/>
            <person name="Huggins A."/>
            <person name="James T.Y."/>
            <person name="Kamada T."/>
            <person name="Kilaru S."/>
            <person name="Kodira C."/>
            <person name="Kues U."/>
            <person name="Kupfer D."/>
            <person name="Kwan H.S."/>
            <person name="Lomsadze A."/>
            <person name="Li W."/>
            <person name="Lilly W.W."/>
            <person name="Ma L.J."/>
            <person name="Mackey A.J."/>
            <person name="Manning G."/>
            <person name="Martin F."/>
            <person name="Muraguchi H."/>
            <person name="Natvig D.O."/>
            <person name="Palmerini H."/>
            <person name="Ramesh M.A."/>
            <person name="Rehmeyer C.J."/>
            <person name="Roe B.A."/>
            <person name="Shenoy N."/>
            <person name="Stanke M."/>
            <person name="Ter-Hovhannisyan V."/>
            <person name="Tunlid A."/>
            <person name="Velagapudi R."/>
            <person name="Vision T.J."/>
            <person name="Zeng Q."/>
            <person name="Zolan M.E."/>
            <person name="Pukkila P.J."/>
        </authorList>
    </citation>
    <scope>NUCLEOTIDE SEQUENCE [LARGE SCALE GENOMIC DNA]</scope>
    <source>
        <strain evidence="3">Okayama-7 / 130 / ATCC MYA-4618 / FGSC 9003</strain>
    </source>
</reference>
<proteinExistence type="predicted"/>
<dbReference type="PANTHER" id="PTHR47668:SF1">
    <property type="entry name" value="DIENELACTONE HYDROLASE DOMAIN-CONTAINING PROTEIN-RELATED"/>
    <property type="match status" value="1"/>
</dbReference>
<dbReference type="RefSeq" id="XP_001828999.2">
    <property type="nucleotide sequence ID" value="XM_001828947.2"/>
</dbReference>
<comment type="caution">
    <text evidence="2">The sequence shown here is derived from an EMBL/GenBank/DDBJ whole genome shotgun (WGS) entry which is preliminary data.</text>
</comment>
<sequence length="254" mass="28393">MSTTVNNPNKACCTIPPVQSDYKPKGTYKSLGDYKRVYTTGPEKSENAIVCVFDIFGFFPQTLQGADIIADSLKTTVYMPDFFEPEEAFSIEKFPPRHDQDKQDLQDFFGGIASPPATTKKLTTFGAYLKSQGHKKVATYGFCWGGKVVVCGSGENTPFDASAIVHPAMMSVEDVKNLTIPFAVYPSQDEPESDYNEIVDVISKKRFANLCDHKYYKDMFHGWAAARGDLTKEDNKQAYEDVYGRLIAFFNKAL</sequence>
<gene>
    <name evidence="2" type="ORF">CC1G_01679</name>
</gene>
<dbReference type="InterPro" id="IPR002925">
    <property type="entry name" value="Dienelactn_hydro"/>
</dbReference>
<dbReference type="eggNOG" id="KOG3043">
    <property type="taxonomic scope" value="Eukaryota"/>
</dbReference>
<feature type="domain" description="Dienelactone hydrolase" evidence="1">
    <location>
        <begin position="37"/>
        <end position="253"/>
    </location>
</feature>
<dbReference type="FunCoup" id="A8N2H9">
    <property type="interactions" value="22"/>
</dbReference>
<dbReference type="Proteomes" id="UP000001861">
    <property type="component" value="Unassembled WGS sequence"/>
</dbReference>
<organism evidence="2 3">
    <name type="scientific">Coprinopsis cinerea (strain Okayama-7 / 130 / ATCC MYA-4618 / FGSC 9003)</name>
    <name type="common">Inky cap fungus</name>
    <name type="synonym">Hormographiella aspergillata</name>
    <dbReference type="NCBI Taxonomy" id="240176"/>
    <lineage>
        <taxon>Eukaryota</taxon>
        <taxon>Fungi</taxon>
        <taxon>Dikarya</taxon>
        <taxon>Basidiomycota</taxon>
        <taxon>Agaricomycotina</taxon>
        <taxon>Agaricomycetes</taxon>
        <taxon>Agaricomycetidae</taxon>
        <taxon>Agaricales</taxon>
        <taxon>Agaricineae</taxon>
        <taxon>Psathyrellaceae</taxon>
        <taxon>Coprinopsis</taxon>
    </lineage>
</organism>
<dbReference type="KEGG" id="cci:CC1G_01679"/>
<keyword evidence="3" id="KW-1185">Reference proteome</keyword>
<protein>
    <submittedName>
        <fullName evidence="2">Dienelactone hydrolase</fullName>
    </submittedName>
</protein>
<dbReference type="InterPro" id="IPR029058">
    <property type="entry name" value="AB_hydrolase_fold"/>
</dbReference>
<dbReference type="Gene3D" id="3.40.50.1820">
    <property type="entry name" value="alpha/beta hydrolase"/>
    <property type="match status" value="1"/>
</dbReference>
<dbReference type="AlphaFoldDB" id="A8N2H9"/>
<dbReference type="GeneID" id="6005425"/>
<dbReference type="STRING" id="240176.A8N2H9"/>
<dbReference type="OMA" id="WGGKIAC"/>
<dbReference type="GO" id="GO:0016787">
    <property type="term" value="F:hydrolase activity"/>
    <property type="evidence" value="ECO:0007669"/>
    <property type="project" value="UniProtKB-KW"/>
</dbReference>
<evidence type="ECO:0000313" key="3">
    <source>
        <dbReference type="Proteomes" id="UP000001861"/>
    </source>
</evidence>
<name>A8N2H9_COPC7</name>
<dbReference type="EMBL" id="AACS02000001">
    <property type="protein sequence ID" value="EAU92634.2"/>
    <property type="molecule type" value="Genomic_DNA"/>
</dbReference>